<keyword evidence="1" id="KW-0399">Innate immunity</keyword>
<keyword evidence="4" id="KW-0391">Immunity</keyword>
<dbReference type="GO" id="GO:0035457">
    <property type="term" value="P:cellular response to interferon-alpha"/>
    <property type="evidence" value="ECO:0007669"/>
    <property type="project" value="UniProtKB-ARBA"/>
</dbReference>
<dbReference type="FunFam" id="1.25.40.10:FF:000036">
    <property type="entry name" value="interferon-induced protein with tetratricopeptide repeats 5"/>
    <property type="match status" value="1"/>
</dbReference>
<dbReference type="GO" id="GO:0005829">
    <property type="term" value="C:cytosol"/>
    <property type="evidence" value="ECO:0007669"/>
    <property type="project" value="TreeGrafter"/>
</dbReference>
<reference evidence="7" key="1">
    <citation type="submission" date="2023-09" db="UniProtKB">
        <authorList>
            <consortium name="Ensembl"/>
        </authorList>
    </citation>
    <scope>IDENTIFICATION</scope>
</reference>
<sequence>MKEKQNTKKSLESSLQQLKCHFTWNLMEGEQSLDEFENRVLNKCELQNSEFKATMCNIQAYIKHHRGQNEAALECLQQAEELIQRQHAGQAEIRSLVTWGNYAWVYYHMGRLSEAQIYVDKVKHICEKFSNPYSIDCPEFDSEEGWTRLKCGRNERAKMCFEKALDEQPNNPEFSTGLALAMCHLDDKPQKQFAVEALKQAIELSPENQYVKVLLALKLQKMKEEREGKQLLEDALLKAPHQPDVLRNAATFYRREGNLDKVIELLLRAVECSSNNGHFYYQIMCCFREKVKQMQNTEESEDTGNRRKVEKVRKLVLDYIKKAGEKRLSPMNAPFDLTEFLEAEECYQRCLRSVDYNLQEYQGKSEDTAFQSCLESFPISKTSPERKEMKCQLQSNAENLLHQNAPSSWYLQGLTHKLSGDVLQALVRDIPSGIGSFFLSASEPDDGSEKIGQEEGAPTKREIIRNTEFIK</sequence>
<proteinExistence type="inferred from homology"/>
<dbReference type="InterPro" id="IPR011990">
    <property type="entry name" value="TPR-like_helical_dom_sf"/>
</dbReference>
<evidence type="ECO:0000256" key="5">
    <source>
        <dbReference type="ARBA" id="ARBA00023118"/>
    </source>
</evidence>
<dbReference type="AlphaFoldDB" id="A0A8C0X6E4"/>
<accession>A0A8C0X6E4</accession>
<dbReference type="InterPro" id="IPR019734">
    <property type="entry name" value="TPR_rpt"/>
</dbReference>
<evidence type="ECO:0000256" key="4">
    <source>
        <dbReference type="ARBA" id="ARBA00022859"/>
    </source>
</evidence>
<dbReference type="Ensembl" id="ENSCCNT00000026734.1">
    <property type="protein sequence ID" value="ENSCCNP00000020720.1"/>
    <property type="gene ID" value="ENSCCNG00000020645.1"/>
</dbReference>
<organism evidence="7">
    <name type="scientific">Castor canadensis</name>
    <name type="common">American beaver</name>
    <dbReference type="NCBI Taxonomy" id="51338"/>
    <lineage>
        <taxon>Eukaryota</taxon>
        <taxon>Metazoa</taxon>
        <taxon>Chordata</taxon>
        <taxon>Craniata</taxon>
        <taxon>Vertebrata</taxon>
        <taxon>Euteleostomi</taxon>
        <taxon>Mammalia</taxon>
        <taxon>Eutheria</taxon>
        <taxon>Euarchontoglires</taxon>
        <taxon>Glires</taxon>
        <taxon>Rodentia</taxon>
        <taxon>Castorimorpha</taxon>
        <taxon>Castoridae</taxon>
        <taxon>Castor</taxon>
    </lineage>
</organism>
<dbReference type="PANTHER" id="PTHR10271">
    <property type="entry name" value="INTERFERON-INDUCED PROTEIN WITH TETRATRICOPEPTIDE REPEATS"/>
    <property type="match status" value="1"/>
</dbReference>
<keyword evidence="2" id="KW-0677">Repeat</keyword>
<protein>
    <recommendedName>
        <fullName evidence="8">Interferon-induced protein with tetratricopeptide repeats 3</fullName>
    </recommendedName>
</protein>
<evidence type="ECO:0000256" key="2">
    <source>
        <dbReference type="ARBA" id="ARBA00022737"/>
    </source>
</evidence>
<keyword evidence="3" id="KW-0802">TPR repeat</keyword>
<dbReference type="SMART" id="SM00028">
    <property type="entry name" value="TPR"/>
    <property type="match status" value="5"/>
</dbReference>
<keyword evidence="5" id="KW-0051">Antiviral defense</keyword>
<evidence type="ECO:0000313" key="7">
    <source>
        <dbReference type="Ensembl" id="ENSCCNP00000020720.1"/>
    </source>
</evidence>
<comment type="similarity">
    <text evidence="6">Belongs to the IFIT family.</text>
</comment>
<evidence type="ECO:0008006" key="8">
    <source>
        <dbReference type="Google" id="ProtNLM"/>
    </source>
</evidence>
<evidence type="ECO:0000256" key="1">
    <source>
        <dbReference type="ARBA" id="ARBA00022588"/>
    </source>
</evidence>
<dbReference type="Pfam" id="PF13181">
    <property type="entry name" value="TPR_8"/>
    <property type="match status" value="1"/>
</dbReference>
<name>A0A8C0X6E4_CASCN</name>
<dbReference type="PANTHER" id="PTHR10271:SF3">
    <property type="entry name" value="INTERFERON-INDUCED PROTEIN WITH TETRATRICOPEPTIDE REPEATS 3"/>
    <property type="match status" value="1"/>
</dbReference>
<dbReference type="GO" id="GO:0051607">
    <property type="term" value="P:defense response to virus"/>
    <property type="evidence" value="ECO:0007669"/>
    <property type="project" value="UniProtKB-KW"/>
</dbReference>
<evidence type="ECO:0000256" key="3">
    <source>
        <dbReference type="ARBA" id="ARBA00022803"/>
    </source>
</evidence>
<evidence type="ECO:0000256" key="6">
    <source>
        <dbReference type="ARBA" id="ARBA00038336"/>
    </source>
</evidence>
<dbReference type="Gene3D" id="1.25.40.10">
    <property type="entry name" value="Tetratricopeptide repeat domain"/>
    <property type="match status" value="3"/>
</dbReference>
<dbReference type="GO" id="GO:0045087">
    <property type="term" value="P:innate immune response"/>
    <property type="evidence" value="ECO:0007669"/>
    <property type="project" value="UniProtKB-KW"/>
</dbReference>
<dbReference type="SUPFAM" id="SSF48452">
    <property type="entry name" value="TPR-like"/>
    <property type="match status" value="2"/>
</dbReference>